<dbReference type="AlphaFoldDB" id="A0A1A9VHP0"/>
<dbReference type="Proteomes" id="UP000078200">
    <property type="component" value="Unassembled WGS sequence"/>
</dbReference>
<dbReference type="VEuPathDB" id="VectorBase:GAUT037768"/>
<feature type="region of interest" description="Disordered" evidence="1">
    <location>
        <begin position="69"/>
        <end position="96"/>
    </location>
</feature>
<accession>A0A1A9VHP0</accession>
<dbReference type="EnsemblMetazoa" id="GAUT037768-RA">
    <property type="protein sequence ID" value="GAUT037768-PA"/>
    <property type="gene ID" value="GAUT037768"/>
</dbReference>
<feature type="compositionally biased region" description="Basic and acidic residues" evidence="1">
    <location>
        <begin position="86"/>
        <end position="96"/>
    </location>
</feature>
<evidence type="ECO:0000256" key="1">
    <source>
        <dbReference type="SAM" id="MobiDB-lite"/>
    </source>
</evidence>
<name>A0A1A9VHP0_GLOAU</name>
<protein>
    <recommendedName>
        <fullName evidence="4">PiggyBac transposable element-derived protein domain-containing protein</fullName>
    </recommendedName>
</protein>
<organism evidence="2 3">
    <name type="scientific">Glossina austeni</name>
    <name type="common">Savannah tsetse fly</name>
    <dbReference type="NCBI Taxonomy" id="7395"/>
    <lineage>
        <taxon>Eukaryota</taxon>
        <taxon>Metazoa</taxon>
        <taxon>Ecdysozoa</taxon>
        <taxon>Arthropoda</taxon>
        <taxon>Hexapoda</taxon>
        <taxon>Insecta</taxon>
        <taxon>Pterygota</taxon>
        <taxon>Neoptera</taxon>
        <taxon>Endopterygota</taxon>
        <taxon>Diptera</taxon>
        <taxon>Brachycera</taxon>
        <taxon>Muscomorpha</taxon>
        <taxon>Hippoboscoidea</taxon>
        <taxon>Glossinidae</taxon>
        <taxon>Glossina</taxon>
    </lineage>
</organism>
<feature type="region of interest" description="Disordered" evidence="1">
    <location>
        <begin position="110"/>
        <end position="131"/>
    </location>
</feature>
<keyword evidence="3" id="KW-1185">Reference proteome</keyword>
<sequence length="222" mass="25040">MEVFKNICMFSKKPKYEESVLVSTYFYSDRQPVKMSKGRTVLAYLENATSVSLECSDVESELYDSDGEFLDRQNDSQGSDEEILDEEHIDRSSDSDYEKIANKRTRRCMRFPSSSEDEGGSNVPNHETESGLDGTIWTRIEEGGVAGRLPVHSAFKEVHGPTAYAKRSIMNGNLSSAFLLLMDNNILEHIRICTELEDSNFGEKLDNYASKMEGISCNIVRS</sequence>
<proteinExistence type="predicted"/>
<evidence type="ECO:0000313" key="2">
    <source>
        <dbReference type="EnsemblMetazoa" id="GAUT037768-PA"/>
    </source>
</evidence>
<evidence type="ECO:0000313" key="3">
    <source>
        <dbReference type="Proteomes" id="UP000078200"/>
    </source>
</evidence>
<evidence type="ECO:0008006" key="4">
    <source>
        <dbReference type="Google" id="ProtNLM"/>
    </source>
</evidence>
<reference evidence="2" key="1">
    <citation type="submission" date="2020-05" db="UniProtKB">
        <authorList>
            <consortium name="EnsemblMetazoa"/>
        </authorList>
    </citation>
    <scope>IDENTIFICATION</scope>
    <source>
        <strain evidence="2">TTRI</strain>
    </source>
</reference>